<feature type="compositionally biased region" description="Polar residues" evidence="7">
    <location>
        <begin position="276"/>
        <end position="285"/>
    </location>
</feature>
<dbReference type="EMBL" id="CAICTM010000271">
    <property type="protein sequence ID" value="CAB9506596.1"/>
    <property type="molecule type" value="Genomic_DNA"/>
</dbReference>
<feature type="domain" description="Chromo" evidence="8">
    <location>
        <begin position="611"/>
        <end position="669"/>
    </location>
</feature>
<dbReference type="CDD" id="cd18793">
    <property type="entry name" value="SF2_C_SNF"/>
    <property type="match status" value="1"/>
</dbReference>
<feature type="compositionally biased region" description="Basic and acidic residues" evidence="7">
    <location>
        <begin position="1237"/>
        <end position="1249"/>
    </location>
</feature>
<dbReference type="GO" id="GO:0000785">
    <property type="term" value="C:chromatin"/>
    <property type="evidence" value="ECO:0007669"/>
    <property type="project" value="TreeGrafter"/>
</dbReference>
<dbReference type="InterPro" id="IPR001650">
    <property type="entry name" value="Helicase_C-like"/>
</dbReference>
<dbReference type="InterPro" id="IPR000330">
    <property type="entry name" value="SNF2_N"/>
</dbReference>
<feature type="compositionally biased region" description="Basic residues" evidence="7">
    <location>
        <begin position="1399"/>
        <end position="1410"/>
    </location>
</feature>
<dbReference type="SUPFAM" id="SSF52540">
    <property type="entry name" value="P-loop containing nucleoside triphosphate hydrolases"/>
    <property type="match status" value="2"/>
</dbReference>
<evidence type="ECO:0000313" key="12">
    <source>
        <dbReference type="Proteomes" id="UP001153069"/>
    </source>
</evidence>
<evidence type="ECO:0000259" key="9">
    <source>
        <dbReference type="PROSITE" id="PS51192"/>
    </source>
</evidence>
<dbReference type="InterPro" id="IPR014001">
    <property type="entry name" value="Helicase_ATP-bd"/>
</dbReference>
<feature type="region of interest" description="Disordered" evidence="7">
    <location>
        <begin position="2051"/>
        <end position="2141"/>
    </location>
</feature>
<feature type="compositionally biased region" description="Low complexity" evidence="7">
    <location>
        <begin position="123"/>
        <end position="132"/>
    </location>
</feature>
<comment type="subcellular location">
    <subcellularLocation>
        <location evidence="1">Nucleus</location>
    </subcellularLocation>
</comment>
<feature type="region of interest" description="Disordered" evidence="7">
    <location>
        <begin position="1"/>
        <end position="141"/>
    </location>
</feature>
<evidence type="ECO:0000256" key="3">
    <source>
        <dbReference type="ARBA" id="ARBA00022741"/>
    </source>
</evidence>
<dbReference type="SMART" id="SM00490">
    <property type="entry name" value="HELICc"/>
    <property type="match status" value="1"/>
</dbReference>
<feature type="region of interest" description="Disordered" evidence="7">
    <location>
        <begin position="1225"/>
        <end position="1249"/>
    </location>
</feature>
<dbReference type="Gene3D" id="3.40.50.10810">
    <property type="entry name" value="Tandem AAA-ATPase domain"/>
    <property type="match status" value="1"/>
</dbReference>
<feature type="region of interest" description="Disordered" evidence="7">
    <location>
        <begin position="516"/>
        <end position="540"/>
    </location>
</feature>
<organism evidence="11 12">
    <name type="scientific">Seminavis robusta</name>
    <dbReference type="NCBI Taxonomy" id="568900"/>
    <lineage>
        <taxon>Eukaryota</taxon>
        <taxon>Sar</taxon>
        <taxon>Stramenopiles</taxon>
        <taxon>Ochrophyta</taxon>
        <taxon>Bacillariophyta</taxon>
        <taxon>Bacillariophyceae</taxon>
        <taxon>Bacillariophycidae</taxon>
        <taxon>Naviculales</taxon>
        <taxon>Naviculaceae</taxon>
        <taxon>Seminavis</taxon>
    </lineage>
</organism>
<dbReference type="Gene3D" id="3.40.50.300">
    <property type="entry name" value="P-loop containing nucleotide triphosphate hydrolases"/>
    <property type="match status" value="1"/>
</dbReference>
<evidence type="ECO:0000256" key="6">
    <source>
        <dbReference type="ARBA" id="ARBA00023242"/>
    </source>
</evidence>
<dbReference type="InterPro" id="IPR038718">
    <property type="entry name" value="SNF2-like_sf"/>
</dbReference>
<keyword evidence="6" id="KW-0539">Nucleus</keyword>
<dbReference type="InterPro" id="IPR027417">
    <property type="entry name" value="P-loop_NTPase"/>
</dbReference>
<feature type="compositionally biased region" description="Basic residues" evidence="7">
    <location>
        <begin position="79"/>
        <end position="91"/>
    </location>
</feature>
<dbReference type="GO" id="GO:0005634">
    <property type="term" value="C:nucleus"/>
    <property type="evidence" value="ECO:0007669"/>
    <property type="project" value="UniProtKB-SubCell"/>
</dbReference>
<feature type="compositionally biased region" description="Polar residues" evidence="7">
    <location>
        <begin position="2083"/>
        <end position="2101"/>
    </location>
</feature>
<evidence type="ECO:0000259" key="10">
    <source>
        <dbReference type="PROSITE" id="PS51194"/>
    </source>
</evidence>
<gene>
    <name evidence="11" type="ORF">SEMRO_272_G104840.1</name>
</gene>
<feature type="region of interest" description="Disordered" evidence="7">
    <location>
        <begin position="1387"/>
        <end position="1474"/>
    </location>
</feature>
<evidence type="ECO:0000256" key="1">
    <source>
        <dbReference type="ARBA" id="ARBA00004123"/>
    </source>
</evidence>
<dbReference type="GO" id="GO:0003677">
    <property type="term" value="F:DNA binding"/>
    <property type="evidence" value="ECO:0007669"/>
    <property type="project" value="TreeGrafter"/>
</dbReference>
<dbReference type="GO" id="GO:0140658">
    <property type="term" value="F:ATP-dependent chromatin remodeler activity"/>
    <property type="evidence" value="ECO:0007669"/>
    <property type="project" value="TreeGrafter"/>
</dbReference>
<dbReference type="Pfam" id="PF00176">
    <property type="entry name" value="SNF2-rel_dom"/>
    <property type="match status" value="1"/>
</dbReference>
<dbReference type="Gene3D" id="2.40.50.40">
    <property type="match status" value="2"/>
</dbReference>
<dbReference type="InterPro" id="IPR000953">
    <property type="entry name" value="Chromo/chromo_shadow_dom"/>
</dbReference>
<evidence type="ECO:0000259" key="8">
    <source>
        <dbReference type="PROSITE" id="PS50013"/>
    </source>
</evidence>
<feature type="compositionally biased region" description="Polar residues" evidence="7">
    <location>
        <begin position="588"/>
        <end position="603"/>
    </location>
</feature>
<dbReference type="InterPro" id="IPR049730">
    <property type="entry name" value="SNF2/RAD54-like_C"/>
</dbReference>
<dbReference type="SMART" id="SM00487">
    <property type="entry name" value="DEXDc"/>
    <property type="match status" value="1"/>
</dbReference>
<feature type="compositionally biased region" description="Basic and acidic residues" evidence="7">
    <location>
        <begin position="1449"/>
        <end position="1459"/>
    </location>
</feature>
<feature type="region of interest" description="Disordered" evidence="7">
    <location>
        <begin position="158"/>
        <end position="291"/>
    </location>
</feature>
<reference evidence="11" key="1">
    <citation type="submission" date="2020-06" db="EMBL/GenBank/DDBJ databases">
        <authorList>
            <consortium name="Plant Systems Biology data submission"/>
        </authorList>
    </citation>
    <scope>NUCLEOTIDE SEQUENCE</scope>
    <source>
        <strain evidence="11">D6</strain>
    </source>
</reference>
<keyword evidence="12" id="KW-1185">Reference proteome</keyword>
<keyword evidence="3" id="KW-0547">Nucleotide-binding</keyword>
<dbReference type="Proteomes" id="UP001153069">
    <property type="component" value="Unassembled WGS sequence"/>
</dbReference>
<dbReference type="Pfam" id="PF00271">
    <property type="entry name" value="Helicase_C"/>
    <property type="match status" value="1"/>
</dbReference>
<feature type="compositionally biased region" description="Polar residues" evidence="7">
    <location>
        <begin position="1432"/>
        <end position="1445"/>
    </location>
</feature>
<feature type="compositionally biased region" description="Low complexity" evidence="7">
    <location>
        <begin position="35"/>
        <end position="47"/>
    </location>
</feature>
<comment type="caution">
    <text evidence="11">The sequence shown here is derived from an EMBL/GenBank/DDBJ whole genome shotgun (WGS) entry which is preliminary data.</text>
</comment>
<sequence length="2472" mass="275968">MDNSGNGGKKEDDNNVDSLMMAAIPRRPRPPRQESTSSLTSASLTSSQVPRRPSTGSLENMTIPRRKPHERTASMGHGSSHHHQAQQHRRPSSGGPPPKHPYPPQHHHHARDAPKQKHPSQEEPPQQQLQLKPPKKKRISIISEYPYIVRIKLKNVPMNTGGITQAPAPVIPKKRTAEAMETIPEETEESVPQAPPPPAPRPQRKAVQDEEDAFLEDDEDDLASGQPRTSVRTPKRVRPSYEEVGESDGLVDSSDEDDENYAARPKSKKLRKGAQQMPSGRSDNGSSKAAAKAATVAKSTLPLGPLSVTGNIEIFNYLDPDFGAGSFNKDGQVDAPPPGMLSALWYSRECISSVFVVDKIVGWKRRSVISLQWQDANALKFLDPQEAASLSQKALTHVDFWKDPLKRMEASRINVTQCPVVTTIAAEREKAKSVEESVNPMYTIQVSNEHKEDVLLVKWRGRSYLHCSWERPSDILKTDTANQTARHKIRRYYQSQELALGKDWKKFIEEERATAAAIQSHGDASEEKQAEQHGGSEEFFPAQNMEIERIVGCDENEMDLNVLATQRALNIRAEQDAQRLKEELEARSGSNVETATGEATSSPAKPKTNPIIIKDLVDIHKTEEPWDPEGNVRYVVKWKGLPWADLTWEYWRDIKRDAVDECEDFWHRQKPPAPELLKEIVNTPHPHVRDFRKLQETATYGISSRVRPVAKLLGDDDKMEEEESEPKQGFRLRAYQLEGVNWLLFNWWNKRSCILADEMGLGKTVQTLGFLQELWRNPLARVRGPFLIVAPLSLIAQWQSEARSWAPDFNVVLYHGSADAREFLAQQEFFYTEQFIPKTDAAKLMKQHVTKFNLLITTYEVVLKDIAVLSRIKWRALIVDEAHRLKNPDSRLFAELASVPRDHCVLLTGTPLANNTEELWALLHFDDPVTFADREGFTEKFGQLNDSTQVNELHNILKPFLLRRVKEDVETSLPPKEEIILEVTLTPIQKKYYKAIYERNTAFLYKGAKPSNAPSLMNVMMELRKICNHPYLVKGVEDRILTDAAANWKAKDAEGKDLPVDYVKLFGEQLVKSSGKMVLLEKLLKKLFTGGHKVLIFSQMVRVLDLLEELLKLCKYRYERLDGSTSSSSRASAVDRFNRKSCQRFVMLLSTRAGGLGLNLTSADTIVIFDSDWNPQNDLQAMARAHRIGQTRKVQIFRLLTAKTYEMHMFHSASMKLGLERAVLAQQRDQKDDETEEGKKPKSEKEAHAKEIDELLKKGAYDIFRDEDDAEAEKFMETDIDQLLERSSKKVTYGAGSAASMGSGLGSFSKASFVTDTGDGEKDVDLDDPDFWHKAVGLDIPVETPEEVAQMIDDGVKRKRTQVQQYNPYAELNELEQRKKDKIALKEQEEKEEKERIRAEKKKKKKKKKKEAKEKEGKEREGQAKQQDKSKPTSTPCASTNTGATASVKEGEKPKKVVQKDAAAIKRQKKNGKIRALRRAANADPAFERLKQGWEAPQRNRVIAAALRFGFGRFTKIRHESNLTSLPLQDIEVFIRSYIYQISMQVALALLARMQKPDNQLESPDFRLLIQEWMGPGSEVELEWLCSSIGSVTEQHMQVLSCRRFLRLPLILAEPSYVESLRQGAALRALRRVGILSRLNRVVEEGLDSVLSVLGHEELAKRGCGTSDLSTLDSDLRARHVTAEELSLTTGTLLETAIDLVAPAAWWDRACDIGLVIGTFVHGMGNYEAMRNDEDLPFIHNIRKYIESDEACCTAYSSFQAAASATRKVFDVALEDTKAKAALEIQAAVAAAAAAASEREKNALALRQGGAAADAVLSNMPAQNAKKDDIRPAEDQRYVTLHRLKQSIVAAIRGTESDEVVSPVAVEEPSSGKSGAGKKAATAAAVEVVPDSVANATVVTLPMPDSRVLDRRLLEVLNKLESSLDHRTDCNYNYLEAGNHWQAPEDVKTSGKVRKKALATLYPSGDVVSNLISEYSGVGVNGTQCASPHRSLDDGGDYSIGAASAELYHIAHGTESPRYLRAIGVPMNLTRIAISALAHADASTIEEMIDTESRRSARLQQQLEDSQKASKPAAVGKKDSKTDNGNNKDTSKSDANGQTKVEPSEDKEEIKSEEKTSDGEKEEKMPDVSKSGQESPIEDSATLEETITANEDSIPESFRGNAMLRAAVCSAVLLYGFPPDYNTAETVDASLWRYSREQSGAFDDDDEEPASLFNMETFMAHVNELAEDAALPDPDTVRSYVRKVLLPFCVRLCVGGNGPSVKNARGSKGKFETPLGINEYQEPSRQVQSPLPDPCMGPEEQSMEAVGCSLAILRRVRLMRSAFHVAAGDVAVDHLVESAKSVTMCKNLEDLPLWWCPPVHDVALLAHAASRGLFAVMKDRDDSSSAFSRQSIVQSMYSTFVADEKALPMVIVERSAPEDVNEWIEMHAEEFPTSNTLERRLAFLCTEATVGLDGENRYDNLPMFDHGGWPRL</sequence>
<keyword evidence="4" id="KW-0378">Hydrolase</keyword>
<evidence type="ECO:0000256" key="4">
    <source>
        <dbReference type="ARBA" id="ARBA00022801"/>
    </source>
</evidence>
<protein>
    <submittedName>
        <fullName evidence="11">Chromodomain-helicase-DNA-binding protein</fullName>
    </submittedName>
</protein>
<keyword evidence="2" id="KW-0677">Repeat</keyword>
<feature type="region of interest" description="Disordered" evidence="7">
    <location>
        <begin position="580"/>
        <end position="607"/>
    </location>
</feature>
<dbReference type="PANTHER" id="PTHR45623:SF11">
    <property type="entry name" value="KISMET, ISOFORM C"/>
    <property type="match status" value="1"/>
</dbReference>
<evidence type="ECO:0000256" key="2">
    <source>
        <dbReference type="ARBA" id="ARBA00022737"/>
    </source>
</evidence>
<dbReference type="SMART" id="SM00298">
    <property type="entry name" value="CHROMO"/>
    <property type="match status" value="2"/>
</dbReference>
<keyword evidence="5" id="KW-0067">ATP-binding</keyword>
<dbReference type="PROSITE" id="PS51194">
    <property type="entry name" value="HELICASE_CTER"/>
    <property type="match status" value="1"/>
</dbReference>
<evidence type="ECO:0000313" key="11">
    <source>
        <dbReference type="EMBL" id="CAB9506596.1"/>
    </source>
</evidence>
<dbReference type="GO" id="GO:0042393">
    <property type="term" value="F:histone binding"/>
    <property type="evidence" value="ECO:0007669"/>
    <property type="project" value="TreeGrafter"/>
</dbReference>
<dbReference type="OrthoDB" id="5857104at2759"/>
<dbReference type="PROSITE" id="PS51192">
    <property type="entry name" value="HELICASE_ATP_BIND_1"/>
    <property type="match status" value="1"/>
</dbReference>
<feature type="compositionally biased region" description="Acidic residues" evidence="7">
    <location>
        <begin position="209"/>
        <end position="222"/>
    </location>
</feature>
<dbReference type="GO" id="GO:0016887">
    <property type="term" value="F:ATP hydrolysis activity"/>
    <property type="evidence" value="ECO:0007669"/>
    <property type="project" value="TreeGrafter"/>
</dbReference>
<evidence type="ECO:0000256" key="7">
    <source>
        <dbReference type="SAM" id="MobiDB-lite"/>
    </source>
</evidence>
<dbReference type="PANTHER" id="PTHR45623">
    <property type="entry name" value="CHROMODOMAIN-HELICASE-DNA-BINDING PROTEIN 3-RELATED-RELATED"/>
    <property type="match status" value="1"/>
</dbReference>
<dbReference type="SUPFAM" id="SSF54160">
    <property type="entry name" value="Chromo domain-like"/>
    <property type="match status" value="2"/>
</dbReference>
<feature type="compositionally biased region" description="Basic and acidic residues" evidence="7">
    <location>
        <begin position="2102"/>
        <end position="2127"/>
    </location>
</feature>
<accession>A0A9N8DTQ3</accession>
<dbReference type="PROSITE" id="PS50013">
    <property type="entry name" value="CHROMO_2"/>
    <property type="match status" value="1"/>
</dbReference>
<feature type="compositionally biased region" description="Basic and acidic residues" evidence="7">
    <location>
        <begin position="1387"/>
        <end position="1398"/>
    </location>
</feature>
<dbReference type="InterPro" id="IPR016197">
    <property type="entry name" value="Chromo-like_dom_sf"/>
</dbReference>
<dbReference type="Gene3D" id="1.10.10.60">
    <property type="entry name" value="Homeodomain-like"/>
    <property type="match status" value="1"/>
</dbReference>
<feature type="compositionally biased region" description="Basic and acidic residues" evidence="7">
    <location>
        <begin position="1411"/>
        <end position="1431"/>
    </location>
</feature>
<dbReference type="GO" id="GO:0003682">
    <property type="term" value="F:chromatin binding"/>
    <property type="evidence" value="ECO:0007669"/>
    <property type="project" value="TreeGrafter"/>
</dbReference>
<feature type="compositionally biased region" description="Basic and acidic residues" evidence="7">
    <location>
        <begin position="111"/>
        <end position="121"/>
    </location>
</feature>
<feature type="domain" description="Helicase C-terminal" evidence="10">
    <location>
        <begin position="1079"/>
        <end position="1236"/>
    </location>
</feature>
<feature type="compositionally biased region" description="Basic and acidic residues" evidence="7">
    <location>
        <begin position="523"/>
        <end position="536"/>
    </location>
</feature>
<feature type="compositionally biased region" description="Pro residues" evidence="7">
    <location>
        <begin position="94"/>
        <end position="104"/>
    </location>
</feature>
<dbReference type="GO" id="GO:0005524">
    <property type="term" value="F:ATP binding"/>
    <property type="evidence" value="ECO:0007669"/>
    <property type="project" value="UniProtKB-KW"/>
</dbReference>
<proteinExistence type="predicted"/>
<name>A0A9N8DTQ3_9STRA</name>
<feature type="domain" description="Helicase ATP-binding" evidence="9">
    <location>
        <begin position="744"/>
        <end position="929"/>
    </location>
</feature>
<evidence type="ECO:0000256" key="5">
    <source>
        <dbReference type="ARBA" id="ARBA00022840"/>
    </source>
</evidence>